<feature type="domain" description="Fibronectin type III-like" evidence="8">
    <location>
        <begin position="742"/>
        <end position="811"/>
    </location>
</feature>
<evidence type="ECO:0000256" key="4">
    <source>
        <dbReference type="ARBA" id="ARBA00022801"/>
    </source>
</evidence>
<evidence type="ECO:0000256" key="6">
    <source>
        <dbReference type="SAM" id="MobiDB-lite"/>
    </source>
</evidence>
<dbReference type="InterPro" id="IPR050288">
    <property type="entry name" value="Cellulose_deg_GH3"/>
</dbReference>
<keyword evidence="4 9" id="KW-0378">Hydrolase</keyword>
<dbReference type="InterPro" id="IPR001764">
    <property type="entry name" value="Glyco_hydro_3_N"/>
</dbReference>
<dbReference type="AlphaFoldDB" id="A0A0D0BY97"/>
<feature type="region of interest" description="Disordered" evidence="6">
    <location>
        <begin position="210"/>
        <end position="270"/>
    </location>
</feature>
<dbReference type="InterPro" id="IPR002772">
    <property type="entry name" value="Glyco_hydro_3_C"/>
</dbReference>
<feature type="signal peptide" evidence="7">
    <location>
        <begin position="1"/>
        <end position="20"/>
    </location>
</feature>
<feature type="chain" id="PRO_5002224905" description="beta-glucosidase" evidence="7">
    <location>
        <begin position="21"/>
        <end position="822"/>
    </location>
</feature>
<evidence type="ECO:0000256" key="1">
    <source>
        <dbReference type="ARBA" id="ARBA00000448"/>
    </source>
</evidence>
<organism evidence="9 10">
    <name type="scientific">Collybiopsis luxurians FD-317 M1</name>
    <dbReference type="NCBI Taxonomy" id="944289"/>
    <lineage>
        <taxon>Eukaryota</taxon>
        <taxon>Fungi</taxon>
        <taxon>Dikarya</taxon>
        <taxon>Basidiomycota</taxon>
        <taxon>Agaricomycotina</taxon>
        <taxon>Agaricomycetes</taxon>
        <taxon>Agaricomycetidae</taxon>
        <taxon>Agaricales</taxon>
        <taxon>Marasmiineae</taxon>
        <taxon>Omphalotaceae</taxon>
        <taxon>Collybiopsis</taxon>
        <taxon>Collybiopsis luxurians</taxon>
    </lineage>
</organism>
<dbReference type="Gene3D" id="3.40.50.1700">
    <property type="entry name" value="Glycoside hydrolase family 3 C-terminal domain"/>
    <property type="match status" value="1"/>
</dbReference>
<accession>A0A0D0BY97</accession>
<proteinExistence type="inferred from homology"/>
<evidence type="ECO:0000256" key="2">
    <source>
        <dbReference type="ARBA" id="ARBA00005336"/>
    </source>
</evidence>
<dbReference type="GO" id="GO:0009251">
    <property type="term" value="P:glucan catabolic process"/>
    <property type="evidence" value="ECO:0007669"/>
    <property type="project" value="TreeGrafter"/>
</dbReference>
<evidence type="ECO:0000256" key="7">
    <source>
        <dbReference type="SAM" id="SignalP"/>
    </source>
</evidence>
<keyword evidence="10" id="KW-1185">Reference proteome</keyword>
<name>A0A0D0BY97_9AGAR</name>
<sequence>MLLPTLLACLALNGLGGAIAQSSSTPMASATASSSSSLSSSSSSSYNDTAILSSGHIDLGEWQDAYEQASAFVSSLTNEEKVLLITKQDITDKNFTALTVVDSTVAPNNYYFVSTFPCTGALAMTWDKDLIYTVGNAIGSEHYSLGINLLDGPVTAPLGRIPWGGRNDESFGPDAYLNGAGFGRMVAGISDAGTMSIGMHLILYEQETNRTGGSSGIGGGGGAGSTSSPPGGGQGDNQTSTSDAVASGSTSAPSSQSGAFDSSASGSTSDSYNVLVDDKALHETYLRPWYDGVKNGLGGAMCAMNLVNGTRSCESAEVMNHYLKTEIGFPGFMTADVNGQQSSYNAANSGLDVSSTQYWSNETILDGISNGSLSQTRLDDMAIRNVMAWYKSGQSSGMPAYISAQEYSKVRANHSAVIRDTAAQSIVLLKNNGVLPLGNDTLTMALFGAHAGPAVGGPNFEFSVTGTADTYQGHLAAAGGSGTGSMSYLVTPHHALTNIARENGMMLFWIMNNTWTSSSGGGIAGVDFSGGTGTSITYADYAEQAEVSIVFINAWSGEGADRSELRDTEQDELVTTIAASCNNTIVVVNTVGPRILDSWIENENITAVLYGSMLGQESGNSIVDVLYGRINPSGRLPYTIAKNESDYSQFAICITATCNFTEGNLIDYKWFDALDVTPRYEFGYGLSYTTFSYQNFSVQANSDLAAGMFTGAYAVGGRTDLWDNAATITLSVTNNGTVAGAEIVQLYMTYPDVADQPIRQLRGFEKISIEPGASGTVTFQLLKRDFAFWNVTAQEWGVASGQYNLYGGASSRDLRVQTTLRI</sequence>
<dbReference type="Pfam" id="PF00933">
    <property type="entry name" value="Glyco_hydro_3"/>
    <property type="match status" value="1"/>
</dbReference>
<dbReference type="PANTHER" id="PTHR42715">
    <property type="entry name" value="BETA-GLUCOSIDASE"/>
    <property type="match status" value="1"/>
</dbReference>
<dbReference type="InterPro" id="IPR026891">
    <property type="entry name" value="Fn3-like"/>
</dbReference>
<comment type="similarity">
    <text evidence="2">Belongs to the glycosyl hydrolase 3 family.</text>
</comment>
<keyword evidence="5" id="KW-0326">Glycosidase</keyword>
<evidence type="ECO:0000256" key="5">
    <source>
        <dbReference type="ARBA" id="ARBA00023295"/>
    </source>
</evidence>
<dbReference type="SUPFAM" id="SSF52279">
    <property type="entry name" value="Beta-D-glucan exohydrolase, C-terminal domain"/>
    <property type="match status" value="1"/>
</dbReference>
<dbReference type="HOGENOM" id="CLU_004542_2_1_1"/>
<protein>
    <recommendedName>
        <fullName evidence="3">beta-glucosidase</fullName>
        <ecNumber evidence="3">3.2.1.21</ecNumber>
    </recommendedName>
</protein>
<dbReference type="OrthoDB" id="416222at2759"/>
<keyword evidence="7" id="KW-0732">Signal</keyword>
<comment type="catalytic activity">
    <reaction evidence="1">
        <text>Hydrolysis of terminal, non-reducing beta-D-glucosyl residues with release of beta-D-glucose.</text>
        <dbReference type="EC" id="3.2.1.21"/>
    </reaction>
</comment>
<reference evidence="9 10" key="1">
    <citation type="submission" date="2014-04" db="EMBL/GenBank/DDBJ databases">
        <title>Evolutionary Origins and Diversification of the Mycorrhizal Mutualists.</title>
        <authorList>
            <consortium name="DOE Joint Genome Institute"/>
            <consortium name="Mycorrhizal Genomics Consortium"/>
            <person name="Kohler A."/>
            <person name="Kuo A."/>
            <person name="Nagy L.G."/>
            <person name="Floudas D."/>
            <person name="Copeland A."/>
            <person name="Barry K.W."/>
            <person name="Cichocki N."/>
            <person name="Veneault-Fourrey C."/>
            <person name="LaButti K."/>
            <person name="Lindquist E.A."/>
            <person name="Lipzen A."/>
            <person name="Lundell T."/>
            <person name="Morin E."/>
            <person name="Murat C."/>
            <person name="Riley R."/>
            <person name="Ohm R."/>
            <person name="Sun H."/>
            <person name="Tunlid A."/>
            <person name="Henrissat B."/>
            <person name="Grigoriev I.V."/>
            <person name="Hibbett D.S."/>
            <person name="Martin F."/>
        </authorList>
    </citation>
    <scope>NUCLEOTIDE SEQUENCE [LARGE SCALE GENOMIC DNA]</scope>
    <source>
        <strain evidence="9 10">FD-317 M1</strain>
    </source>
</reference>
<dbReference type="InterPro" id="IPR013783">
    <property type="entry name" value="Ig-like_fold"/>
</dbReference>
<dbReference type="Gene3D" id="2.60.40.10">
    <property type="entry name" value="Immunoglobulins"/>
    <property type="match status" value="1"/>
</dbReference>
<dbReference type="InterPro" id="IPR036881">
    <property type="entry name" value="Glyco_hydro_3_C_sf"/>
</dbReference>
<evidence type="ECO:0000313" key="10">
    <source>
        <dbReference type="Proteomes" id="UP000053593"/>
    </source>
</evidence>
<evidence type="ECO:0000256" key="3">
    <source>
        <dbReference type="ARBA" id="ARBA00012744"/>
    </source>
</evidence>
<dbReference type="Gene3D" id="3.20.20.300">
    <property type="entry name" value="Glycoside hydrolase, family 3, N-terminal domain"/>
    <property type="match status" value="1"/>
</dbReference>
<dbReference type="Pfam" id="PF01915">
    <property type="entry name" value="Glyco_hydro_3_C"/>
    <property type="match status" value="1"/>
</dbReference>
<dbReference type="GO" id="GO:0008422">
    <property type="term" value="F:beta-glucosidase activity"/>
    <property type="evidence" value="ECO:0007669"/>
    <property type="project" value="UniProtKB-EC"/>
</dbReference>
<dbReference type="SMART" id="SM01217">
    <property type="entry name" value="Fn3_like"/>
    <property type="match status" value="1"/>
</dbReference>
<gene>
    <name evidence="9" type="ORF">GYMLUDRAFT_76845</name>
</gene>
<dbReference type="EC" id="3.2.1.21" evidence="3"/>
<evidence type="ECO:0000313" key="9">
    <source>
        <dbReference type="EMBL" id="KIK54819.1"/>
    </source>
</evidence>
<feature type="compositionally biased region" description="Gly residues" evidence="6">
    <location>
        <begin position="213"/>
        <end position="235"/>
    </location>
</feature>
<dbReference type="SUPFAM" id="SSF51445">
    <property type="entry name" value="(Trans)glycosidases"/>
    <property type="match status" value="1"/>
</dbReference>
<evidence type="ECO:0000259" key="8">
    <source>
        <dbReference type="SMART" id="SM01217"/>
    </source>
</evidence>
<dbReference type="Pfam" id="PF14310">
    <property type="entry name" value="Fn3-like"/>
    <property type="match status" value="1"/>
</dbReference>
<dbReference type="Proteomes" id="UP000053593">
    <property type="component" value="Unassembled WGS sequence"/>
</dbReference>
<dbReference type="InterPro" id="IPR017853">
    <property type="entry name" value="GH"/>
</dbReference>
<feature type="compositionally biased region" description="Low complexity" evidence="6">
    <location>
        <begin position="244"/>
        <end position="270"/>
    </location>
</feature>
<dbReference type="EMBL" id="KN834812">
    <property type="protein sequence ID" value="KIK54819.1"/>
    <property type="molecule type" value="Genomic_DNA"/>
</dbReference>
<dbReference type="PRINTS" id="PR00133">
    <property type="entry name" value="GLHYDRLASE3"/>
</dbReference>
<dbReference type="PANTHER" id="PTHR42715:SF14">
    <property type="entry name" value="BETA-GLUCOSIDASE D-RELATED"/>
    <property type="match status" value="1"/>
</dbReference>
<dbReference type="InterPro" id="IPR036962">
    <property type="entry name" value="Glyco_hydro_3_N_sf"/>
</dbReference>